<keyword evidence="3" id="KW-1185">Reference proteome</keyword>
<dbReference type="RefSeq" id="WP_024923208.1">
    <property type="nucleotide sequence ID" value="NZ_MDEO01000036.1"/>
</dbReference>
<dbReference type="GO" id="GO:0006275">
    <property type="term" value="P:regulation of DNA replication"/>
    <property type="evidence" value="ECO:0007669"/>
    <property type="project" value="InterPro"/>
</dbReference>
<reference evidence="2 3" key="1">
    <citation type="submission" date="2016-08" db="EMBL/GenBank/DDBJ databases">
        <title>Whole genome sequence of Mesorhizobium sp. strain UASWS1009 isolated from industrial sewage.</title>
        <authorList>
            <person name="Crovadore J."/>
            <person name="Calmin G."/>
            <person name="Chablais R."/>
            <person name="Cochard B."/>
            <person name="Lefort F."/>
        </authorList>
    </citation>
    <scope>NUCLEOTIDE SEQUENCE [LARGE SCALE GENOMIC DNA]</scope>
    <source>
        <strain evidence="2 3">UASWS1009</strain>
    </source>
</reference>
<evidence type="ECO:0000313" key="2">
    <source>
        <dbReference type="EMBL" id="OCX13165.1"/>
    </source>
</evidence>
<sequence length="136" mass="15158">MNAVPFIIDRPQIVHRVVRNVVASIVPTASEAMLFDKNSYRGPQVTAWMRQVAMYVMHRRFGAGLNKVAKLFARDRSSVLHGVYQVEDACQDSYLTSAFVAFVEHQARTLLDDIQATETETGVLPSEYASVGGRRG</sequence>
<dbReference type="GO" id="GO:0005524">
    <property type="term" value="F:ATP binding"/>
    <property type="evidence" value="ECO:0007669"/>
    <property type="project" value="InterPro"/>
</dbReference>
<comment type="caution">
    <text evidence="2">The sequence shown here is derived from an EMBL/GenBank/DDBJ whole genome shotgun (WGS) entry which is preliminary data.</text>
</comment>
<gene>
    <name evidence="2" type="ORF">QV13_26930</name>
</gene>
<dbReference type="Gene3D" id="1.10.1750.10">
    <property type="match status" value="1"/>
</dbReference>
<dbReference type="InterPro" id="IPR013159">
    <property type="entry name" value="DnaA_C"/>
</dbReference>
<evidence type="ECO:0000313" key="3">
    <source>
        <dbReference type="Proteomes" id="UP000094412"/>
    </source>
</evidence>
<feature type="domain" description="Chromosomal replication initiator DnaA C-terminal" evidence="1">
    <location>
        <begin position="14"/>
        <end position="86"/>
    </location>
</feature>
<name>A0A1C2DES4_9HYPH</name>
<dbReference type="EMBL" id="MDEO01000036">
    <property type="protein sequence ID" value="OCX13165.1"/>
    <property type="molecule type" value="Genomic_DNA"/>
</dbReference>
<dbReference type="SMART" id="SM00760">
    <property type="entry name" value="Bac_DnaA_C"/>
    <property type="match status" value="1"/>
</dbReference>
<dbReference type="GO" id="GO:0006270">
    <property type="term" value="P:DNA replication initiation"/>
    <property type="evidence" value="ECO:0007669"/>
    <property type="project" value="InterPro"/>
</dbReference>
<evidence type="ECO:0000259" key="1">
    <source>
        <dbReference type="SMART" id="SM00760"/>
    </source>
</evidence>
<protein>
    <recommendedName>
        <fullName evidence="1">Chromosomal replication initiator DnaA C-terminal domain-containing protein</fullName>
    </recommendedName>
</protein>
<dbReference type="GO" id="GO:0043565">
    <property type="term" value="F:sequence-specific DNA binding"/>
    <property type="evidence" value="ECO:0007669"/>
    <property type="project" value="InterPro"/>
</dbReference>
<dbReference type="Proteomes" id="UP000094412">
    <property type="component" value="Unassembled WGS sequence"/>
</dbReference>
<organism evidence="2 3">
    <name type="scientific">Mesorhizobium hungaricum</name>
    <dbReference type="NCBI Taxonomy" id="1566387"/>
    <lineage>
        <taxon>Bacteria</taxon>
        <taxon>Pseudomonadati</taxon>
        <taxon>Pseudomonadota</taxon>
        <taxon>Alphaproteobacteria</taxon>
        <taxon>Hyphomicrobiales</taxon>
        <taxon>Phyllobacteriaceae</taxon>
        <taxon>Mesorhizobium</taxon>
    </lineage>
</organism>
<proteinExistence type="predicted"/>
<accession>A0A1C2DES4</accession>
<dbReference type="InterPro" id="IPR010921">
    <property type="entry name" value="Trp_repressor/repl_initiator"/>
</dbReference>
<dbReference type="AlphaFoldDB" id="A0A1C2DES4"/>
<dbReference type="Pfam" id="PF08299">
    <property type="entry name" value="Bac_DnaA_C"/>
    <property type="match status" value="1"/>
</dbReference>
<dbReference type="SUPFAM" id="SSF48295">
    <property type="entry name" value="TrpR-like"/>
    <property type="match status" value="1"/>
</dbReference>
<dbReference type="STRING" id="1566387.QV13_26930"/>